<evidence type="ECO:0000313" key="1">
    <source>
        <dbReference type="EMBL" id="RJX65669.1"/>
    </source>
</evidence>
<gene>
    <name evidence="1" type="ORF">D6858_15345</name>
</gene>
<reference evidence="1 2" key="1">
    <citation type="submission" date="2018-09" db="EMBL/GenBank/DDBJ databases">
        <title>Altererythrobacter sp.Ery1 and Ery12, the genome sequencing of novel strains in genus Alterythrobacter.</title>
        <authorList>
            <person name="Cheng H."/>
            <person name="Wu Y.-H."/>
            <person name="Fang C."/>
            <person name="Xu X.-W."/>
        </authorList>
    </citation>
    <scope>NUCLEOTIDE SEQUENCE [LARGE SCALE GENOMIC DNA]</scope>
    <source>
        <strain evidence="1 2">Ery12</strain>
    </source>
</reference>
<dbReference type="NCBIfam" id="TIGR02215">
    <property type="entry name" value="phage_chp_gp8"/>
    <property type="match status" value="1"/>
</dbReference>
<dbReference type="RefSeq" id="WP_120112632.1">
    <property type="nucleotide sequence ID" value="NZ_RAHJ01000022.1"/>
</dbReference>
<comment type="caution">
    <text evidence="1">The sequence shown here is derived from an EMBL/GenBank/DDBJ whole genome shotgun (WGS) entry which is preliminary data.</text>
</comment>
<dbReference type="Gene3D" id="1.10.3230.30">
    <property type="entry name" value="Phage gp6-like head-tail connector protein"/>
    <property type="match status" value="1"/>
</dbReference>
<evidence type="ECO:0000313" key="2">
    <source>
        <dbReference type="Proteomes" id="UP000284322"/>
    </source>
</evidence>
<dbReference type="CDD" id="cd08054">
    <property type="entry name" value="gp6"/>
    <property type="match status" value="1"/>
</dbReference>
<keyword evidence="2" id="KW-1185">Reference proteome</keyword>
<proteinExistence type="predicted"/>
<protein>
    <recommendedName>
        <fullName evidence="3">Phage gp6-like head-tail connector protein</fullName>
    </recommendedName>
</protein>
<name>A0A419QYE4_9SPHN</name>
<dbReference type="Proteomes" id="UP000284322">
    <property type="component" value="Unassembled WGS sequence"/>
</dbReference>
<sequence>MKRTIIVPATLPDAAIGELKEWLAIATPATDATLAALLRAALDMAEAFTGQMPLAATCEEIVSAARQWHTLTTGPVQAIVSVERVAGDGTRTALPASDYSIDIDPGGDGRVRIGQVVAGRGPVAVRFVAGIARDWAALPDPIRQGAIRLAAHYWHERESGSDGPPPAAVAALWRPWRAMRLA</sequence>
<dbReference type="InterPro" id="IPR011738">
    <property type="entry name" value="Phage_CHP"/>
</dbReference>
<organism evidence="1 2">
    <name type="scientific">Tsuneonella suprasediminis</name>
    <dbReference type="NCBI Taxonomy" id="2306996"/>
    <lineage>
        <taxon>Bacteria</taxon>
        <taxon>Pseudomonadati</taxon>
        <taxon>Pseudomonadota</taxon>
        <taxon>Alphaproteobacteria</taxon>
        <taxon>Sphingomonadales</taxon>
        <taxon>Erythrobacteraceae</taxon>
        <taxon>Tsuneonella</taxon>
    </lineage>
</organism>
<dbReference type="AlphaFoldDB" id="A0A419QYE4"/>
<evidence type="ECO:0008006" key="3">
    <source>
        <dbReference type="Google" id="ProtNLM"/>
    </source>
</evidence>
<dbReference type="EMBL" id="RAHJ01000022">
    <property type="protein sequence ID" value="RJX65669.1"/>
    <property type="molecule type" value="Genomic_DNA"/>
</dbReference>
<accession>A0A419QYE4</accession>
<dbReference type="OrthoDB" id="8478788at2"/>